<name>A0A8K0EIS8_BRALA</name>
<gene>
    <name evidence="2" type="primary">Hypp8712</name>
    <name evidence="2" type="ORF">BLAG_LOCUS10848</name>
</gene>
<protein>
    <submittedName>
        <fullName evidence="2">Hypp8712 protein</fullName>
    </submittedName>
</protein>
<dbReference type="Proteomes" id="UP000838412">
    <property type="component" value="Chromosome 17"/>
</dbReference>
<evidence type="ECO:0000313" key="2">
    <source>
        <dbReference type="EMBL" id="CAH1249895.1"/>
    </source>
</evidence>
<reference evidence="2" key="1">
    <citation type="submission" date="2022-01" db="EMBL/GenBank/DDBJ databases">
        <authorList>
            <person name="Braso-Vives M."/>
        </authorList>
    </citation>
    <scope>NUCLEOTIDE SEQUENCE</scope>
</reference>
<dbReference type="EMBL" id="OV696702">
    <property type="protein sequence ID" value="CAH1249895.1"/>
    <property type="molecule type" value="Genomic_DNA"/>
</dbReference>
<organism evidence="2 3">
    <name type="scientific">Branchiostoma lanceolatum</name>
    <name type="common">Common lancelet</name>
    <name type="synonym">Amphioxus lanceolatum</name>
    <dbReference type="NCBI Taxonomy" id="7740"/>
    <lineage>
        <taxon>Eukaryota</taxon>
        <taxon>Metazoa</taxon>
        <taxon>Chordata</taxon>
        <taxon>Cephalochordata</taxon>
        <taxon>Leptocardii</taxon>
        <taxon>Amphioxiformes</taxon>
        <taxon>Branchiostomatidae</taxon>
        <taxon>Branchiostoma</taxon>
    </lineage>
</organism>
<accession>A0A8K0EIS8</accession>
<sequence>MMTPTGVRYPWLQHLKQTREDGKEGRSPDDNLTVIRLTRNSRLGAWHPGYHSGGLFPVRRNGPRVAGDGCATQGARPGSAARSGRPTRPGTRTKECNACACAGSPPHFLSLPDQWKMKLSVCVLFLGCLVLAAAIPAPREEGLQALRDRLEDLVTDIEALTSYQ</sequence>
<dbReference type="AlphaFoldDB" id="A0A8K0EIS8"/>
<keyword evidence="3" id="KW-1185">Reference proteome</keyword>
<evidence type="ECO:0000313" key="3">
    <source>
        <dbReference type="Proteomes" id="UP000838412"/>
    </source>
</evidence>
<feature type="region of interest" description="Disordered" evidence="1">
    <location>
        <begin position="70"/>
        <end position="90"/>
    </location>
</feature>
<proteinExistence type="predicted"/>
<dbReference type="OrthoDB" id="10131987at2759"/>
<evidence type="ECO:0000256" key="1">
    <source>
        <dbReference type="SAM" id="MobiDB-lite"/>
    </source>
</evidence>